<gene>
    <name evidence="1" type="ORF">BJ998_000917</name>
</gene>
<organism evidence="1 2">
    <name type="scientific">Kutzneria kofuensis</name>
    <dbReference type="NCBI Taxonomy" id="103725"/>
    <lineage>
        <taxon>Bacteria</taxon>
        <taxon>Bacillati</taxon>
        <taxon>Actinomycetota</taxon>
        <taxon>Actinomycetes</taxon>
        <taxon>Pseudonocardiales</taxon>
        <taxon>Pseudonocardiaceae</taxon>
        <taxon>Kutzneria</taxon>
    </lineage>
</organism>
<dbReference type="EMBL" id="JACHIR010000001">
    <property type="protein sequence ID" value="MBB5889721.1"/>
    <property type="molecule type" value="Genomic_DNA"/>
</dbReference>
<name>A0A7W9KBZ6_9PSEU</name>
<evidence type="ECO:0000313" key="2">
    <source>
        <dbReference type="Proteomes" id="UP000585638"/>
    </source>
</evidence>
<comment type="caution">
    <text evidence="1">The sequence shown here is derived from an EMBL/GenBank/DDBJ whole genome shotgun (WGS) entry which is preliminary data.</text>
</comment>
<keyword evidence="2" id="KW-1185">Reference proteome</keyword>
<protein>
    <submittedName>
        <fullName evidence="1">Uncharacterized protein</fullName>
    </submittedName>
</protein>
<dbReference type="Proteomes" id="UP000585638">
    <property type="component" value="Unassembled WGS sequence"/>
</dbReference>
<reference evidence="1 2" key="1">
    <citation type="submission" date="2020-08" db="EMBL/GenBank/DDBJ databases">
        <title>Sequencing the genomes of 1000 actinobacteria strains.</title>
        <authorList>
            <person name="Klenk H.-P."/>
        </authorList>
    </citation>
    <scope>NUCLEOTIDE SEQUENCE [LARGE SCALE GENOMIC DNA]</scope>
    <source>
        <strain evidence="1 2">DSM 43851</strain>
    </source>
</reference>
<accession>A0A7W9KBZ6</accession>
<dbReference type="RefSeq" id="WP_184858741.1">
    <property type="nucleotide sequence ID" value="NZ_BAAAWY010000002.1"/>
</dbReference>
<proteinExistence type="predicted"/>
<sequence>MRRRPGRWLGVGAERYLWGVGHCHEPGATSPCREVVWIRRERSHGRLFIIFAPRDGHHVYDGYPMHSGQVLHADGRDLNLNQPGVARALLDAARAGGWEPLANASAELDGWALFDAVNTTTTTSGRYFPRAE</sequence>
<evidence type="ECO:0000313" key="1">
    <source>
        <dbReference type="EMBL" id="MBB5889721.1"/>
    </source>
</evidence>
<dbReference type="AlphaFoldDB" id="A0A7W9KBZ6"/>